<gene>
    <name evidence="1" type="ORF">AYI68_g8177</name>
</gene>
<evidence type="ECO:0000313" key="2">
    <source>
        <dbReference type="Proteomes" id="UP000187455"/>
    </source>
</evidence>
<proteinExistence type="predicted"/>
<organism evidence="1 2">
    <name type="scientific">Smittium mucronatum</name>
    <dbReference type="NCBI Taxonomy" id="133383"/>
    <lineage>
        <taxon>Eukaryota</taxon>
        <taxon>Fungi</taxon>
        <taxon>Fungi incertae sedis</taxon>
        <taxon>Zoopagomycota</taxon>
        <taxon>Kickxellomycotina</taxon>
        <taxon>Harpellomycetes</taxon>
        <taxon>Harpellales</taxon>
        <taxon>Legeriomycetaceae</taxon>
        <taxon>Smittium</taxon>
    </lineage>
</organism>
<evidence type="ECO:0000313" key="1">
    <source>
        <dbReference type="EMBL" id="OLY77789.1"/>
    </source>
</evidence>
<name>A0A1R0GLN3_9FUNG</name>
<dbReference type="EMBL" id="LSSL01007670">
    <property type="protein sequence ID" value="OLY77789.1"/>
    <property type="molecule type" value="Genomic_DNA"/>
</dbReference>
<accession>A0A1R0GLN3</accession>
<protein>
    <submittedName>
        <fullName evidence="1">Uncharacterized protein</fullName>
    </submittedName>
</protein>
<reference evidence="1 2" key="1">
    <citation type="journal article" date="2016" name="Mol. Biol. Evol.">
        <title>Genome-Wide Survey of Gut Fungi (Harpellales) Reveals the First Horizontally Transferred Ubiquitin Gene from a Mosquito Host.</title>
        <authorList>
            <person name="Wang Y."/>
            <person name="White M.M."/>
            <person name="Kvist S."/>
            <person name="Moncalvo J.M."/>
        </authorList>
    </citation>
    <scope>NUCLEOTIDE SEQUENCE [LARGE SCALE GENOMIC DNA]</scope>
    <source>
        <strain evidence="1 2">ALG-7-W6</strain>
    </source>
</reference>
<dbReference type="Proteomes" id="UP000187455">
    <property type="component" value="Unassembled WGS sequence"/>
</dbReference>
<dbReference type="AlphaFoldDB" id="A0A1R0GLN3"/>
<comment type="caution">
    <text evidence="1">The sequence shown here is derived from an EMBL/GenBank/DDBJ whole genome shotgun (WGS) entry which is preliminary data.</text>
</comment>
<sequence>MASLLAKQNPNSSDVFSLSNKLCMCPEPVFCLEEMIDIIADVNTLKKISRSYEIDLFESKTSKKLRVYYSCLPGTR</sequence>
<keyword evidence="2" id="KW-1185">Reference proteome</keyword>